<dbReference type="InterPro" id="IPR059000">
    <property type="entry name" value="ATPase_P-type_domA"/>
</dbReference>
<evidence type="ECO:0000256" key="5">
    <source>
        <dbReference type="ARBA" id="ARBA00022538"/>
    </source>
</evidence>
<feature type="transmembrane region" description="Helical" evidence="24">
    <location>
        <begin position="137"/>
        <end position="153"/>
    </location>
</feature>
<evidence type="ECO:0000256" key="24">
    <source>
        <dbReference type="SAM" id="Phobius"/>
    </source>
</evidence>
<organism evidence="26 27">
    <name type="scientific">Apiosordaria backusii</name>
    <dbReference type="NCBI Taxonomy" id="314023"/>
    <lineage>
        <taxon>Eukaryota</taxon>
        <taxon>Fungi</taxon>
        <taxon>Dikarya</taxon>
        <taxon>Ascomycota</taxon>
        <taxon>Pezizomycotina</taxon>
        <taxon>Sordariomycetes</taxon>
        <taxon>Sordariomycetidae</taxon>
        <taxon>Sordariales</taxon>
        <taxon>Lasiosphaeriaceae</taxon>
        <taxon>Apiosordaria</taxon>
    </lineage>
</organism>
<dbReference type="EC" id="7.2.2.3" evidence="19"/>
<dbReference type="GO" id="GO:0005524">
    <property type="term" value="F:ATP binding"/>
    <property type="evidence" value="ECO:0007669"/>
    <property type="project" value="UniProtKB-KW"/>
</dbReference>
<feature type="transmembrane region" description="Helical" evidence="24">
    <location>
        <begin position="353"/>
        <end position="376"/>
    </location>
</feature>
<dbReference type="GO" id="GO:0046872">
    <property type="term" value="F:metal ion binding"/>
    <property type="evidence" value="ECO:0007669"/>
    <property type="project" value="UniProtKB-KW"/>
</dbReference>
<feature type="transmembrane region" description="Helical" evidence="24">
    <location>
        <begin position="847"/>
        <end position="864"/>
    </location>
</feature>
<feature type="transmembrane region" description="Helical" evidence="24">
    <location>
        <begin position="934"/>
        <end position="955"/>
    </location>
</feature>
<comment type="subcellular location">
    <subcellularLocation>
        <location evidence="2">Cell membrane</location>
        <topology evidence="2">Multi-pass membrane protein</topology>
    </subcellularLocation>
</comment>
<keyword evidence="13 24" id="KW-1133">Transmembrane helix</keyword>
<evidence type="ECO:0000256" key="22">
    <source>
        <dbReference type="ARBA" id="ARBA00073741"/>
    </source>
</evidence>
<dbReference type="SFLD" id="SFLDG00002">
    <property type="entry name" value="C1.7:_P-type_atpase_like"/>
    <property type="match status" value="1"/>
</dbReference>
<dbReference type="InterPro" id="IPR006414">
    <property type="entry name" value="P-type_ATPase_IID"/>
</dbReference>
<evidence type="ECO:0000256" key="4">
    <source>
        <dbReference type="ARBA" id="ARBA00022475"/>
    </source>
</evidence>
<sequence>MGTENDLDVEGQTEPPIRGLKSSKNTSASASSPTLAGTVRTAGTVSDSTPTLPGFTPESAHTLTVPDVTALLDSDSQNGLDNTEAARRLQQYGPNKVEGAKGLSLWTILLRQVSNSLTLVLVITMILSFAIDDNIEGGVIAAVILLNIVVGFVQDYRAEQTIQALYALSAPTCKVVRAGQTESIKAEQLVPGDLVRLGVGDVVPADLRLVSSINLSTDEALLTGESLPVSKHAEIILKDRDVPLGDRTNMVYSASTVTRGRAMGIVIATAMNTEVGKIAELLRTTRGKTVDEDSSIVTKIWTKIRNGMRVILGLDGTPLQVSLSKFALLLFGLAILLAIIVFSVSKFKIDDEVLIYGICVAVAVIPESLIAVLTIATALGTRAMAKGNVVIRKLAALEAVGGVTNVCSDKTGTLTQGKMVAKRVWLADGTEITIQNTNHPFDPTSGDVRVGESDWVLSEKEKKTPAQLNAFLETVALCNNSAVTQVDAAVPFKAIGEPTEIALQVLAMRFDSGKPQLMAGGGHELLAEYPFDSSCKRMTVVCRSDGSDDADNASAYAYTKGAIEAILPLMNASDALKTEIVTRAETLAAEGLRVLCVARKPVDATLFNTGSASESKDGSEQNNKKVPERNTVECDLVFLGLAGLYDPPRVESAAAVAKCKEAGITVHMLTGDHVKTATAIAYEIGILSRDPSAAASSSNEIMVASAFDALSEAEIDAMPSLPLVLARCSPTTKVRMVEAMHRRKAFCVMTGDGVNDSPALKISDVGIAMGLNGSDVAKEAADMVLTDDNFASIVTAVEEGRRLFDNIQKFLLHLLISNIAQVILLLIGLAFKDNKGVSVFPLSPLEILWANLVTSSFLALGLGLEDAQPDVMQRPPHNLAVGIFTKELIIDKFVYGTAMGALCLAAFTSVAYGVSGPEGLSEFCNSDYSPSCTLAFRARATTFATLTFLLLVTAWEAKHFTRSLFNMHPEKYSGPFSVFRTVWQNKFLFGAVSAGFVICFPLVYLPVVNRTVFKHEAITWEWGIVAACVAVYILIVEAWKAGKRRRLAGLRNKKAVVGVEAA</sequence>
<evidence type="ECO:0000256" key="1">
    <source>
        <dbReference type="ARBA" id="ARBA00001946"/>
    </source>
</evidence>
<dbReference type="InterPro" id="IPR023214">
    <property type="entry name" value="HAD_sf"/>
</dbReference>
<feature type="region of interest" description="Disordered" evidence="23">
    <location>
        <begin position="1"/>
        <end position="57"/>
    </location>
</feature>
<dbReference type="SUPFAM" id="SSF81660">
    <property type="entry name" value="Metal cation-transporting ATPase, ATP-binding domain N"/>
    <property type="match status" value="1"/>
</dbReference>
<dbReference type="GO" id="GO:0008554">
    <property type="term" value="F:P-type sodium transporter activity"/>
    <property type="evidence" value="ECO:0007669"/>
    <property type="project" value="UniProtKB-EC"/>
</dbReference>
<dbReference type="Gene3D" id="3.40.50.1000">
    <property type="entry name" value="HAD superfamily/HAD-like"/>
    <property type="match status" value="1"/>
</dbReference>
<evidence type="ECO:0000313" key="27">
    <source>
        <dbReference type="Proteomes" id="UP001172159"/>
    </source>
</evidence>
<dbReference type="GO" id="GO:0006813">
    <property type="term" value="P:potassium ion transport"/>
    <property type="evidence" value="ECO:0007669"/>
    <property type="project" value="UniProtKB-KW"/>
</dbReference>
<gene>
    <name evidence="26" type="ORF">B0T21DRAFT_298915</name>
</gene>
<feature type="compositionally biased region" description="Low complexity" evidence="23">
    <location>
        <begin position="22"/>
        <end position="32"/>
    </location>
</feature>
<feature type="transmembrane region" description="Helical" evidence="24">
    <location>
        <begin position="113"/>
        <end position="131"/>
    </location>
</feature>
<dbReference type="InterPro" id="IPR023299">
    <property type="entry name" value="ATPase_P-typ_cyto_dom_N"/>
</dbReference>
<feature type="compositionally biased region" description="Polar residues" evidence="23">
    <location>
        <begin position="41"/>
        <end position="51"/>
    </location>
</feature>
<evidence type="ECO:0000256" key="16">
    <source>
        <dbReference type="ARBA" id="ARBA00023136"/>
    </source>
</evidence>
<dbReference type="Gene3D" id="1.20.1110.10">
    <property type="entry name" value="Calcium-transporting ATPase, transmembrane domain"/>
    <property type="match status" value="1"/>
</dbReference>
<dbReference type="Proteomes" id="UP001172159">
    <property type="component" value="Unassembled WGS sequence"/>
</dbReference>
<dbReference type="Pfam" id="PF00122">
    <property type="entry name" value="E1-E2_ATPase"/>
    <property type="match status" value="1"/>
</dbReference>
<evidence type="ECO:0000313" key="26">
    <source>
        <dbReference type="EMBL" id="KAK0705784.1"/>
    </source>
</evidence>
<keyword evidence="17" id="KW-0739">Sodium transport</keyword>
<keyword evidence="9" id="KW-0067">ATP-binding</keyword>
<dbReference type="Gene3D" id="3.40.1110.10">
    <property type="entry name" value="Calcium-transporting ATPase, cytoplasmic domain N"/>
    <property type="match status" value="1"/>
</dbReference>
<accession>A0AA40DJD6</accession>
<proteinExistence type="inferred from homology"/>
<dbReference type="SUPFAM" id="SSF81665">
    <property type="entry name" value="Calcium ATPase, transmembrane domain M"/>
    <property type="match status" value="1"/>
</dbReference>
<dbReference type="PROSITE" id="PS00154">
    <property type="entry name" value="ATPASE_E1_E2"/>
    <property type="match status" value="1"/>
</dbReference>
<feature type="transmembrane region" description="Helical" evidence="24">
    <location>
        <begin position="893"/>
        <end position="914"/>
    </location>
</feature>
<dbReference type="GO" id="GO:0140352">
    <property type="term" value="P:export from cell"/>
    <property type="evidence" value="ECO:0007669"/>
    <property type="project" value="UniProtKB-ARBA"/>
</dbReference>
<evidence type="ECO:0000256" key="20">
    <source>
        <dbReference type="ARBA" id="ARBA00048599"/>
    </source>
</evidence>
<evidence type="ECO:0000256" key="8">
    <source>
        <dbReference type="ARBA" id="ARBA00022741"/>
    </source>
</evidence>
<dbReference type="GO" id="GO:0006816">
    <property type="term" value="P:calcium ion transport"/>
    <property type="evidence" value="ECO:0007669"/>
    <property type="project" value="UniProtKB-ARBA"/>
</dbReference>
<dbReference type="InterPro" id="IPR023298">
    <property type="entry name" value="ATPase_P-typ_TM_dom_sf"/>
</dbReference>
<dbReference type="AlphaFoldDB" id="A0AA40DJD6"/>
<dbReference type="SFLD" id="SFLDF00027">
    <property type="entry name" value="p-type_atpase"/>
    <property type="match status" value="1"/>
</dbReference>
<dbReference type="SMART" id="SM00831">
    <property type="entry name" value="Cation_ATPase_N"/>
    <property type="match status" value="1"/>
</dbReference>
<evidence type="ECO:0000256" key="15">
    <source>
        <dbReference type="ARBA" id="ARBA00023065"/>
    </source>
</evidence>
<evidence type="ECO:0000256" key="2">
    <source>
        <dbReference type="ARBA" id="ARBA00004651"/>
    </source>
</evidence>
<keyword evidence="7" id="KW-0479">Metal-binding</keyword>
<keyword evidence="16 24" id="KW-0472">Membrane</keyword>
<feature type="domain" description="Cation-transporting P-type ATPase N-terminal" evidence="25">
    <location>
        <begin position="59"/>
        <end position="133"/>
    </location>
</feature>
<evidence type="ECO:0000259" key="25">
    <source>
        <dbReference type="SMART" id="SM00831"/>
    </source>
</evidence>
<feature type="transmembrane region" description="Helical" evidence="24">
    <location>
        <begin position="326"/>
        <end position="347"/>
    </location>
</feature>
<reference evidence="26" key="1">
    <citation type="submission" date="2023-06" db="EMBL/GenBank/DDBJ databases">
        <title>Genome-scale phylogeny and comparative genomics of the fungal order Sordariales.</title>
        <authorList>
            <consortium name="Lawrence Berkeley National Laboratory"/>
            <person name="Hensen N."/>
            <person name="Bonometti L."/>
            <person name="Westerberg I."/>
            <person name="Brannstrom I.O."/>
            <person name="Guillou S."/>
            <person name="Cros-Aarteil S."/>
            <person name="Calhoun S."/>
            <person name="Haridas S."/>
            <person name="Kuo A."/>
            <person name="Mondo S."/>
            <person name="Pangilinan J."/>
            <person name="Riley R."/>
            <person name="Labutti K."/>
            <person name="Andreopoulos B."/>
            <person name="Lipzen A."/>
            <person name="Chen C."/>
            <person name="Yanf M."/>
            <person name="Daum C."/>
            <person name="Ng V."/>
            <person name="Clum A."/>
            <person name="Steindorff A."/>
            <person name="Ohm R."/>
            <person name="Martin F."/>
            <person name="Silar P."/>
            <person name="Natvig D."/>
            <person name="Lalanne C."/>
            <person name="Gautier V."/>
            <person name="Ament-Velasquez S.L."/>
            <person name="Kruys A."/>
            <person name="Hutchinson M.I."/>
            <person name="Powell A.J."/>
            <person name="Barry K."/>
            <person name="Miller A.N."/>
            <person name="Grigoriev I.V."/>
            <person name="Debuchy R."/>
            <person name="Gladieux P."/>
            <person name="Thoren M.H."/>
            <person name="Johannesson H."/>
        </authorList>
    </citation>
    <scope>NUCLEOTIDE SEQUENCE</scope>
    <source>
        <strain evidence="26">CBS 540.89</strain>
    </source>
</reference>
<dbReference type="InterPro" id="IPR004014">
    <property type="entry name" value="ATPase_P-typ_cation-transptr_N"/>
</dbReference>
<evidence type="ECO:0000256" key="23">
    <source>
        <dbReference type="SAM" id="MobiDB-lite"/>
    </source>
</evidence>
<keyword evidence="14" id="KW-0915">Sodium</keyword>
<evidence type="ECO:0000256" key="7">
    <source>
        <dbReference type="ARBA" id="ARBA00022723"/>
    </source>
</evidence>
<dbReference type="NCBIfam" id="TIGR01494">
    <property type="entry name" value="ATPase_P-type"/>
    <property type="match status" value="3"/>
</dbReference>
<dbReference type="InterPro" id="IPR008250">
    <property type="entry name" value="ATPase_P-typ_transduc_dom_A_sf"/>
</dbReference>
<keyword evidence="11" id="KW-0630">Potassium</keyword>
<dbReference type="SFLD" id="SFLDS00003">
    <property type="entry name" value="Haloacid_Dehalogenase"/>
    <property type="match status" value="1"/>
</dbReference>
<evidence type="ECO:0000256" key="14">
    <source>
        <dbReference type="ARBA" id="ARBA00023053"/>
    </source>
</evidence>
<dbReference type="PANTHER" id="PTHR42861">
    <property type="entry name" value="CALCIUM-TRANSPORTING ATPASE"/>
    <property type="match status" value="1"/>
</dbReference>
<keyword evidence="15" id="KW-0406">Ion transport</keyword>
<evidence type="ECO:0000256" key="17">
    <source>
        <dbReference type="ARBA" id="ARBA00023201"/>
    </source>
</evidence>
<keyword evidence="8" id="KW-0547">Nucleotide-binding</keyword>
<dbReference type="SUPFAM" id="SSF81653">
    <property type="entry name" value="Calcium ATPase, transduction domain A"/>
    <property type="match status" value="1"/>
</dbReference>
<comment type="catalytic activity">
    <reaction evidence="21">
        <text>Na(+)(in) + ATP + H2O = Na(+)(out) + ADP + phosphate + H(+)</text>
        <dbReference type="Rhea" id="RHEA:14633"/>
        <dbReference type="ChEBI" id="CHEBI:15377"/>
        <dbReference type="ChEBI" id="CHEBI:15378"/>
        <dbReference type="ChEBI" id="CHEBI:29101"/>
        <dbReference type="ChEBI" id="CHEBI:30616"/>
        <dbReference type="ChEBI" id="CHEBI:43474"/>
        <dbReference type="ChEBI" id="CHEBI:456216"/>
        <dbReference type="EC" id="7.2.2.3"/>
    </reaction>
    <physiologicalReaction direction="left-to-right" evidence="21">
        <dbReference type="Rhea" id="RHEA:14634"/>
    </physiologicalReaction>
</comment>
<keyword evidence="10" id="KW-0460">Magnesium</keyword>
<comment type="caution">
    <text evidence="26">The sequence shown here is derived from an EMBL/GenBank/DDBJ whole genome shotgun (WGS) entry which is preliminary data.</text>
</comment>
<keyword evidence="4" id="KW-1003">Cell membrane</keyword>
<evidence type="ECO:0000256" key="6">
    <source>
        <dbReference type="ARBA" id="ARBA00022692"/>
    </source>
</evidence>
<dbReference type="InterPro" id="IPR036412">
    <property type="entry name" value="HAD-like_sf"/>
</dbReference>
<dbReference type="Pfam" id="PF00689">
    <property type="entry name" value="Cation_ATPase_C"/>
    <property type="match status" value="1"/>
</dbReference>
<name>A0AA40DJD6_9PEZI</name>
<keyword evidence="3" id="KW-0813">Transport</keyword>
<comment type="cofactor">
    <cofactor evidence="1">
        <name>Mg(2+)</name>
        <dbReference type="ChEBI" id="CHEBI:18420"/>
    </cofactor>
</comment>
<dbReference type="Gene3D" id="2.70.150.10">
    <property type="entry name" value="Calcium-transporting ATPase, cytoplasmic transduction domain A"/>
    <property type="match status" value="1"/>
</dbReference>
<feature type="transmembrane region" description="Helical" evidence="24">
    <location>
        <begin position="1017"/>
        <end position="1036"/>
    </location>
</feature>
<keyword evidence="6 24" id="KW-0812">Transmembrane</keyword>
<comment type="catalytic activity">
    <reaction evidence="20">
        <text>K(+)(in) + ATP + H2O = K(+)(out) + ADP + phosphate + H(+)</text>
        <dbReference type="Rhea" id="RHEA:75815"/>
        <dbReference type="ChEBI" id="CHEBI:15377"/>
        <dbReference type="ChEBI" id="CHEBI:15378"/>
        <dbReference type="ChEBI" id="CHEBI:29103"/>
        <dbReference type="ChEBI" id="CHEBI:30616"/>
        <dbReference type="ChEBI" id="CHEBI:43474"/>
        <dbReference type="ChEBI" id="CHEBI:456216"/>
    </reaction>
</comment>
<dbReference type="EMBL" id="JAUKTV010000020">
    <property type="protein sequence ID" value="KAK0705784.1"/>
    <property type="molecule type" value="Genomic_DNA"/>
</dbReference>
<dbReference type="InterPro" id="IPR001757">
    <property type="entry name" value="P_typ_ATPase"/>
</dbReference>
<feature type="transmembrane region" description="Helical" evidence="24">
    <location>
        <begin position="810"/>
        <end position="831"/>
    </location>
</feature>
<comment type="similarity">
    <text evidence="18">Belongs to the cation transport ATPase (P-type) (TC 3.A.3) family. Type IID subfamily.</text>
</comment>
<evidence type="ECO:0000256" key="21">
    <source>
        <dbReference type="ARBA" id="ARBA00049499"/>
    </source>
</evidence>
<evidence type="ECO:0000256" key="10">
    <source>
        <dbReference type="ARBA" id="ARBA00022842"/>
    </source>
</evidence>
<dbReference type="InterPro" id="IPR044492">
    <property type="entry name" value="P_typ_ATPase_HD_dom"/>
</dbReference>
<evidence type="ECO:0000256" key="13">
    <source>
        <dbReference type="ARBA" id="ARBA00022989"/>
    </source>
</evidence>
<evidence type="ECO:0000256" key="11">
    <source>
        <dbReference type="ARBA" id="ARBA00022958"/>
    </source>
</evidence>
<feature type="transmembrane region" description="Helical" evidence="24">
    <location>
        <begin position="987"/>
        <end position="1005"/>
    </location>
</feature>
<dbReference type="Pfam" id="PF13246">
    <property type="entry name" value="Cation_ATPase"/>
    <property type="match status" value="1"/>
</dbReference>
<keyword evidence="27" id="KW-1185">Reference proteome</keyword>
<dbReference type="SUPFAM" id="SSF56784">
    <property type="entry name" value="HAD-like"/>
    <property type="match status" value="1"/>
</dbReference>
<dbReference type="Pfam" id="PF00690">
    <property type="entry name" value="Cation_ATPase_N"/>
    <property type="match status" value="1"/>
</dbReference>
<dbReference type="GO" id="GO:0005886">
    <property type="term" value="C:plasma membrane"/>
    <property type="evidence" value="ECO:0007669"/>
    <property type="project" value="UniProtKB-SubCell"/>
</dbReference>
<dbReference type="FunFam" id="3.40.50.1000:FF:000028">
    <property type="entry name" value="Calcium-transporting P-type ATPase, putative"/>
    <property type="match status" value="1"/>
</dbReference>
<dbReference type="FunFam" id="1.20.1110.10:FF:000015">
    <property type="entry name" value="Sodium ion P-type ATPase"/>
    <property type="match status" value="1"/>
</dbReference>
<evidence type="ECO:0000256" key="19">
    <source>
        <dbReference type="ARBA" id="ARBA00035029"/>
    </source>
</evidence>
<evidence type="ECO:0000256" key="12">
    <source>
        <dbReference type="ARBA" id="ARBA00022967"/>
    </source>
</evidence>
<evidence type="ECO:0000256" key="3">
    <source>
        <dbReference type="ARBA" id="ARBA00022448"/>
    </source>
</evidence>
<dbReference type="InterPro" id="IPR006068">
    <property type="entry name" value="ATPase_P-typ_cation-transptr_C"/>
</dbReference>
<evidence type="ECO:0000256" key="18">
    <source>
        <dbReference type="ARBA" id="ARBA00035017"/>
    </source>
</evidence>
<dbReference type="PRINTS" id="PR00119">
    <property type="entry name" value="CATATPASE"/>
</dbReference>
<dbReference type="PRINTS" id="PR00121">
    <property type="entry name" value="NAKATPASE"/>
</dbReference>
<evidence type="ECO:0000256" key="9">
    <source>
        <dbReference type="ARBA" id="ARBA00022840"/>
    </source>
</evidence>
<dbReference type="FunFam" id="2.70.150.10:FF:000016">
    <property type="entry name" value="Calcium-transporting P-type ATPase putative"/>
    <property type="match status" value="1"/>
</dbReference>
<keyword evidence="5" id="KW-0633">Potassium transport</keyword>
<dbReference type="InterPro" id="IPR018303">
    <property type="entry name" value="ATPase_P-typ_P_site"/>
</dbReference>
<feature type="compositionally biased region" description="Acidic residues" evidence="23">
    <location>
        <begin position="1"/>
        <end position="11"/>
    </location>
</feature>
<protein>
    <recommendedName>
        <fullName evidence="22">Sodium/potassium exporting P-type ATPase 1</fullName>
        <ecNumber evidence="19">7.2.2.3</ecNumber>
    </recommendedName>
</protein>
<dbReference type="GO" id="GO:0016887">
    <property type="term" value="F:ATP hydrolysis activity"/>
    <property type="evidence" value="ECO:0007669"/>
    <property type="project" value="InterPro"/>
</dbReference>
<dbReference type="Pfam" id="PF08282">
    <property type="entry name" value="Hydrolase_3"/>
    <property type="match status" value="1"/>
</dbReference>
<keyword evidence="12" id="KW-1278">Translocase</keyword>
<dbReference type="NCBIfam" id="TIGR01523">
    <property type="entry name" value="ATPase-IID_K-Na"/>
    <property type="match status" value="1"/>
</dbReference>